<dbReference type="OrthoDB" id="649666at2"/>
<dbReference type="GO" id="GO:0016989">
    <property type="term" value="F:sigma factor antagonist activity"/>
    <property type="evidence" value="ECO:0007669"/>
    <property type="project" value="TreeGrafter"/>
</dbReference>
<feature type="domain" description="FecR protein" evidence="2">
    <location>
        <begin position="167"/>
        <end position="262"/>
    </location>
</feature>
<keyword evidence="5" id="KW-1185">Reference proteome</keyword>
<keyword evidence="1" id="KW-0812">Transmembrane</keyword>
<dbReference type="AlphaFoldDB" id="A0A4S1E356"/>
<dbReference type="InterPro" id="IPR006860">
    <property type="entry name" value="FecR"/>
</dbReference>
<feature type="transmembrane region" description="Helical" evidence="1">
    <location>
        <begin position="73"/>
        <end position="91"/>
    </location>
</feature>
<evidence type="ECO:0000256" key="1">
    <source>
        <dbReference type="SAM" id="Phobius"/>
    </source>
</evidence>
<evidence type="ECO:0000259" key="3">
    <source>
        <dbReference type="Pfam" id="PF16344"/>
    </source>
</evidence>
<dbReference type="EMBL" id="SRSO01000001">
    <property type="protein sequence ID" value="TGV04875.1"/>
    <property type="molecule type" value="Genomic_DNA"/>
</dbReference>
<keyword evidence="1" id="KW-0472">Membrane</keyword>
<feature type="domain" description="Protein FecR C-terminal" evidence="3">
    <location>
        <begin position="306"/>
        <end position="373"/>
    </location>
</feature>
<proteinExistence type="predicted"/>
<gene>
    <name evidence="4" type="ORF">EM932_01770</name>
</gene>
<dbReference type="PANTHER" id="PTHR30273:SF2">
    <property type="entry name" value="PROTEIN FECR"/>
    <property type="match status" value="1"/>
</dbReference>
<dbReference type="PIRSF" id="PIRSF018266">
    <property type="entry name" value="FecR"/>
    <property type="match status" value="1"/>
</dbReference>
<dbReference type="Gene3D" id="3.55.50.30">
    <property type="match status" value="1"/>
</dbReference>
<evidence type="ECO:0000259" key="2">
    <source>
        <dbReference type="Pfam" id="PF04773"/>
    </source>
</evidence>
<dbReference type="RefSeq" id="WP_135874843.1">
    <property type="nucleotide sequence ID" value="NZ_SRSO01000001.1"/>
</dbReference>
<evidence type="ECO:0000313" key="4">
    <source>
        <dbReference type="EMBL" id="TGV04875.1"/>
    </source>
</evidence>
<evidence type="ECO:0000313" key="5">
    <source>
        <dbReference type="Proteomes" id="UP000307602"/>
    </source>
</evidence>
<dbReference type="Pfam" id="PF16344">
    <property type="entry name" value="FecR_C"/>
    <property type="match status" value="1"/>
</dbReference>
<dbReference type="Gene3D" id="2.60.120.1440">
    <property type="match status" value="1"/>
</dbReference>
<dbReference type="InterPro" id="IPR012373">
    <property type="entry name" value="Ferrdict_sens_TM"/>
</dbReference>
<dbReference type="Pfam" id="PF04773">
    <property type="entry name" value="FecR"/>
    <property type="match status" value="1"/>
</dbReference>
<dbReference type="PANTHER" id="PTHR30273">
    <property type="entry name" value="PERIPLASMIC SIGNAL SENSOR AND SIGMA FACTOR ACTIVATOR FECR-RELATED"/>
    <property type="match status" value="1"/>
</dbReference>
<organism evidence="4 5">
    <name type="scientific">Flavivirga rizhaonensis</name>
    <dbReference type="NCBI Taxonomy" id="2559571"/>
    <lineage>
        <taxon>Bacteria</taxon>
        <taxon>Pseudomonadati</taxon>
        <taxon>Bacteroidota</taxon>
        <taxon>Flavobacteriia</taxon>
        <taxon>Flavobacteriales</taxon>
        <taxon>Flavobacteriaceae</taxon>
        <taxon>Flavivirga</taxon>
    </lineage>
</organism>
<dbReference type="InterPro" id="IPR032508">
    <property type="entry name" value="FecR_C"/>
</dbReference>
<accession>A0A4S1E356</accession>
<dbReference type="Proteomes" id="UP000307602">
    <property type="component" value="Unassembled WGS sequence"/>
</dbReference>
<sequence>MEFKLIIKKLNNKLTNQEEVIFNTWYNESAKHKAYFDNVTENYSKDLDIIDLEKGWNAIERQIKPASNTKKNYWKYAVAASIVLLISIIFIKNKRDTSQIVTPIIANDIIEPGTNKAILTLEDGTTITLEKGQKYTSQNLRSNGEDLVYVALNEKKVEIAYNYLTIPRGGQYHVKLSDGTEVWLNSESQIKYPVAFIDGEPRQVELVYGEAYFDVSPSTEHQGATFKVFNKYQEVEVLGTEFNIKAYKDEDRMYTTLVEGKVSVFNEVKQDVLSPDQQYVLNVNTNESQIKTVDVFNATAWRKGVFSFENMPLNKIMKVISRWYDVEVIFVNAEVENVTFNGILRKNQKMEDILQPIKTINNIAYEIKNNTVIFR</sequence>
<name>A0A4S1E356_9FLAO</name>
<keyword evidence="1" id="KW-1133">Transmembrane helix</keyword>
<protein>
    <submittedName>
        <fullName evidence="4">FecR family protein</fullName>
    </submittedName>
</protein>
<reference evidence="4 5" key="1">
    <citation type="submission" date="2019-04" db="EMBL/GenBank/DDBJ databases">
        <authorList>
            <person name="Liu A."/>
        </authorList>
    </citation>
    <scope>NUCLEOTIDE SEQUENCE [LARGE SCALE GENOMIC DNA]</scope>
    <source>
        <strain evidence="4 5">RZ03</strain>
    </source>
</reference>
<comment type="caution">
    <text evidence="4">The sequence shown here is derived from an EMBL/GenBank/DDBJ whole genome shotgun (WGS) entry which is preliminary data.</text>
</comment>